<evidence type="ECO:0000313" key="7">
    <source>
        <dbReference type="Proteomes" id="UP001064782"/>
    </source>
</evidence>
<keyword evidence="2" id="KW-0408">Iron</keyword>
<keyword evidence="7" id="KW-1185">Reference proteome</keyword>
<comment type="caution">
    <text evidence="6">The sequence shown here is derived from an EMBL/GenBank/DDBJ whole genome shotgun (WGS) entry which is preliminary data.</text>
</comment>
<dbReference type="PROSITE" id="PS51379">
    <property type="entry name" value="4FE4S_FER_2"/>
    <property type="match status" value="2"/>
</dbReference>
<dbReference type="Proteomes" id="UP001064782">
    <property type="component" value="Unassembled WGS sequence"/>
</dbReference>
<dbReference type="PROSITE" id="PS00198">
    <property type="entry name" value="4FE4S_FER_1"/>
    <property type="match status" value="1"/>
</dbReference>
<name>A0A9P3Q4E7_9MYCO</name>
<evidence type="ECO:0000256" key="2">
    <source>
        <dbReference type="ARBA" id="ARBA00023004"/>
    </source>
</evidence>
<dbReference type="GO" id="GO:0046872">
    <property type="term" value="F:metal ion binding"/>
    <property type="evidence" value="ECO:0007669"/>
    <property type="project" value="UniProtKB-KW"/>
</dbReference>
<dbReference type="Proteomes" id="UP001165663">
    <property type="component" value="Unassembled WGS sequence"/>
</dbReference>
<dbReference type="GO" id="GO:0051536">
    <property type="term" value="F:iron-sulfur cluster binding"/>
    <property type="evidence" value="ECO:0007669"/>
    <property type="project" value="UniProtKB-KW"/>
</dbReference>
<feature type="domain" description="4Fe-4S ferredoxin-type" evidence="4">
    <location>
        <begin position="45"/>
        <end position="74"/>
    </location>
</feature>
<evidence type="ECO:0000313" key="6">
    <source>
        <dbReference type="EMBL" id="GLD30688.1"/>
    </source>
</evidence>
<keyword evidence="1" id="KW-0479">Metal-binding</keyword>
<gene>
    <name evidence="6" type="ORF">Mkiyose1413_25710</name>
    <name evidence="5" type="ORF">SRL2020028_16300</name>
</gene>
<dbReference type="AlphaFoldDB" id="A0A9P3Q4E7"/>
<reference evidence="6" key="1">
    <citation type="submission" date="2022-08" db="EMBL/GenBank/DDBJ databases">
        <title>Mycobacterium kiyosense sp. nov., scotochromogenic slow-glowing species isolated from respiratory specimens.</title>
        <authorList>
            <person name="Fukano H."/>
            <person name="Kazumi Y."/>
            <person name="Sakagami N."/>
            <person name="Ato M."/>
            <person name="Mitarai S."/>
            <person name="Hoshino Y."/>
        </authorList>
    </citation>
    <scope>NUCLEOTIDE SEQUENCE</scope>
    <source>
        <strain evidence="6">1413</strain>
        <strain evidence="5">SRL2020-028</strain>
    </source>
</reference>
<evidence type="ECO:0000256" key="3">
    <source>
        <dbReference type="ARBA" id="ARBA00023014"/>
    </source>
</evidence>
<accession>A0A9P3Q4E7</accession>
<feature type="domain" description="4Fe-4S ferredoxin-type" evidence="4">
    <location>
        <begin position="8"/>
        <end position="37"/>
    </location>
</feature>
<dbReference type="SUPFAM" id="SSF54862">
    <property type="entry name" value="4Fe-4S ferredoxins"/>
    <property type="match status" value="1"/>
</dbReference>
<sequence length="96" mass="10647">MPTRSEVVVAFVIAAPCVADYSCLEACPVGCIRPTPDEPEFDRAEQLYIDSRSCIDCAACVEACPVDAVFDAERIPDRWRHYVGVNRDYFGRGENG</sequence>
<evidence type="ECO:0000313" key="5">
    <source>
        <dbReference type="EMBL" id="GLB82374.1"/>
    </source>
</evidence>
<dbReference type="InterPro" id="IPR017896">
    <property type="entry name" value="4Fe4S_Fe-S-bd"/>
</dbReference>
<protein>
    <recommendedName>
        <fullName evidence="4">4Fe-4S ferredoxin-type domain-containing protein</fullName>
    </recommendedName>
</protein>
<dbReference type="EMBL" id="BRZI01000016">
    <property type="protein sequence ID" value="GLD30688.1"/>
    <property type="molecule type" value="Genomic_DNA"/>
</dbReference>
<dbReference type="Pfam" id="PF12838">
    <property type="entry name" value="Fer4_7"/>
    <property type="match status" value="1"/>
</dbReference>
<evidence type="ECO:0000256" key="1">
    <source>
        <dbReference type="ARBA" id="ARBA00022723"/>
    </source>
</evidence>
<proteinExistence type="predicted"/>
<keyword evidence="3" id="KW-0411">Iron-sulfur</keyword>
<evidence type="ECO:0000259" key="4">
    <source>
        <dbReference type="PROSITE" id="PS51379"/>
    </source>
</evidence>
<dbReference type="Gene3D" id="3.30.70.20">
    <property type="match status" value="1"/>
</dbReference>
<organism evidence="6 7">
    <name type="scientific">Mycobacterium kiyosense</name>
    <dbReference type="NCBI Taxonomy" id="2871094"/>
    <lineage>
        <taxon>Bacteria</taxon>
        <taxon>Bacillati</taxon>
        <taxon>Actinomycetota</taxon>
        <taxon>Actinomycetes</taxon>
        <taxon>Mycobacteriales</taxon>
        <taxon>Mycobacteriaceae</taxon>
        <taxon>Mycobacterium</taxon>
    </lineage>
</organism>
<dbReference type="EMBL" id="BRXE01000011">
    <property type="protein sequence ID" value="GLB82374.1"/>
    <property type="molecule type" value="Genomic_DNA"/>
</dbReference>
<dbReference type="InterPro" id="IPR017900">
    <property type="entry name" value="4Fe4S_Fe_S_CS"/>
</dbReference>